<proteinExistence type="predicted"/>
<evidence type="ECO:0000313" key="2">
    <source>
        <dbReference type="Proteomes" id="UP001597361"/>
    </source>
</evidence>
<dbReference type="PANTHER" id="PTHR36456:SF1">
    <property type="entry name" value="UPF0232 PROTEIN SCO3875"/>
    <property type="match status" value="1"/>
</dbReference>
<organism evidence="1 2">
    <name type="scientific">Belliella marina</name>
    <dbReference type="NCBI Taxonomy" id="1644146"/>
    <lineage>
        <taxon>Bacteria</taxon>
        <taxon>Pseudomonadati</taxon>
        <taxon>Bacteroidota</taxon>
        <taxon>Cytophagia</taxon>
        <taxon>Cytophagales</taxon>
        <taxon>Cyclobacteriaceae</taxon>
        <taxon>Belliella</taxon>
    </lineage>
</organism>
<dbReference type="Proteomes" id="UP001597361">
    <property type="component" value="Unassembled WGS sequence"/>
</dbReference>
<accession>A0ABW4VIK6</accession>
<dbReference type="Pfam" id="PF05258">
    <property type="entry name" value="DciA"/>
    <property type="match status" value="1"/>
</dbReference>
<dbReference type="EMBL" id="JBHUHR010000015">
    <property type="protein sequence ID" value="MFD2034162.1"/>
    <property type="molecule type" value="Genomic_DNA"/>
</dbReference>
<evidence type="ECO:0000313" key="1">
    <source>
        <dbReference type="EMBL" id="MFD2034162.1"/>
    </source>
</evidence>
<name>A0ABW4VIK6_9BACT</name>
<dbReference type="PANTHER" id="PTHR36456">
    <property type="entry name" value="UPF0232 PROTEIN SCO3875"/>
    <property type="match status" value="1"/>
</dbReference>
<sequence>MEKYKDHSGRKKDVAPLQEAFDELLKAYRLKDKFDERLLVQSWPEMMGNTVASRTTSVYIKDKKLFVKVTSGAIKKEMSMNRTKVLEIVEQRFGKGVITEIVFL</sequence>
<comment type="caution">
    <text evidence="1">The sequence shown here is derived from an EMBL/GenBank/DDBJ whole genome shotgun (WGS) entry which is preliminary data.</text>
</comment>
<dbReference type="InterPro" id="IPR007922">
    <property type="entry name" value="DciA-like"/>
</dbReference>
<protein>
    <submittedName>
        <fullName evidence="1">DUF721 domain-containing protein</fullName>
    </submittedName>
</protein>
<gene>
    <name evidence="1" type="ORF">ACFSKL_05130</name>
</gene>
<keyword evidence="2" id="KW-1185">Reference proteome</keyword>
<reference evidence="2" key="1">
    <citation type="journal article" date="2019" name="Int. J. Syst. Evol. Microbiol.">
        <title>The Global Catalogue of Microorganisms (GCM) 10K type strain sequencing project: providing services to taxonomists for standard genome sequencing and annotation.</title>
        <authorList>
            <consortium name="The Broad Institute Genomics Platform"/>
            <consortium name="The Broad Institute Genome Sequencing Center for Infectious Disease"/>
            <person name="Wu L."/>
            <person name="Ma J."/>
        </authorList>
    </citation>
    <scope>NUCLEOTIDE SEQUENCE [LARGE SCALE GENOMIC DNA]</scope>
    <source>
        <strain evidence="2">CGMCC 1.15180</strain>
    </source>
</reference>
<dbReference type="RefSeq" id="WP_376884075.1">
    <property type="nucleotide sequence ID" value="NZ_JBHUHR010000015.1"/>
</dbReference>